<evidence type="ECO:0000313" key="5">
    <source>
        <dbReference type="EMBL" id="QEL57652.1"/>
    </source>
</evidence>
<dbReference type="KEGG" id="chrm:FYK34_19820"/>
<dbReference type="CDD" id="cd01949">
    <property type="entry name" value="GGDEF"/>
    <property type="match status" value="1"/>
</dbReference>
<dbReference type="GO" id="GO:0043709">
    <property type="term" value="P:cell adhesion involved in single-species biofilm formation"/>
    <property type="evidence" value="ECO:0007669"/>
    <property type="project" value="TreeGrafter"/>
</dbReference>
<dbReference type="EMBL" id="CP043473">
    <property type="protein sequence ID" value="QEL57652.1"/>
    <property type="molecule type" value="Genomic_DNA"/>
</dbReference>
<sequence>MKYWPYSQRRIWVELAWIAAFNLASFLLFGYLDLFELLDDWFHRHPDSELDEVLLVSFTLAISMSVFAVRRLREARVLLKALRRQAERDEVTGLVNRRRANIVLRRETERSFRSNRPFSVLLIDLDHFKRINDTHGHLVGDRVLQRFGHALQQRARQLDTIARWGGEEFLVICPETGQIGALQLAADICRLLRELDFAPVDTVTASIGVATLQEDDTPDSLVHRADMRLYAAKEAGRDRIVGEFGDDHALSA</sequence>
<keyword evidence="3" id="KW-1133">Transmembrane helix</keyword>
<dbReference type="EC" id="2.7.7.65" evidence="1"/>
<gene>
    <name evidence="5" type="ORF">FYK34_19820</name>
</gene>
<dbReference type="PROSITE" id="PS50887">
    <property type="entry name" value="GGDEF"/>
    <property type="match status" value="1"/>
</dbReference>
<evidence type="ECO:0000256" key="3">
    <source>
        <dbReference type="SAM" id="Phobius"/>
    </source>
</evidence>
<dbReference type="Gene3D" id="3.30.70.270">
    <property type="match status" value="1"/>
</dbReference>
<dbReference type="GO" id="GO:1902201">
    <property type="term" value="P:negative regulation of bacterial-type flagellum-dependent cell motility"/>
    <property type="evidence" value="ECO:0007669"/>
    <property type="project" value="TreeGrafter"/>
</dbReference>
<reference evidence="5 6" key="1">
    <citation type="submission" date="2019-08" db="EMBL/GenBank/DDBJ databases">
        <title>Chromobacterium paludis, a novel bacterium isolated from a Maryland marsh pond.</title>
        <authorList>
            <person name="Blackburn M.B."/>
            <person name="Gundersen-Rindal D.E."/>
        </authorList>
    </citation>
    <scope>NUCLEOTIDE SEQUENCE [LARGE SCALE GENOMIC DNA]</scope>
    <source>
        <strain evidence="6">IIBBL 257-1</strain>
    </source>
</reference>
<name>A0A5C1DM18_9NEIS</name>
<dbReference type="AlphaFoldDB" id="A0A5C1DM18"/>
<evidence type="ECO:0000313" key="6">
    <source>
        <dbReference type="Proteomes" id="UP000322079"/>
    </source>
</evidence>
<dbReference type="Pfam" id="PF00990">
    <property type="entry name" value="GGDEF"/>
    <property type="match status" value="1"/>
</dbReference>
<dbReference type="SUPFAM" id="SSF55073">
    <property type="entry name" value="Nucleotide cyclase"/>
    <property type="match status" value="1"/>
</dbReference>
<dbReference type="InterPro" id="IPR029787">
    <property type="entry name" value="Nucleotide_cyclase"/>
</dbReference>
<evidence type="ECO:0000256" key="1">
    <source>
        <dbReference type="ARBA" id="ARBA00012528"/>
    </source>
</evidence>
<keyword evidence="6" id="KW-1185">Reference proteome</keyword>
<dbReference type="Proteomes" id="UP000322079">
    <property type="component" value="Chromosome"/>
</dbReference>
<dbReference type="PANTHER" id="PTHR45138:SF9">
    <property type="entry name" value="DIGUANYLATE CYCLASE DGCM-RELATED"/>
    <property type="match status" value="1"/>
</dbReference>
<dbReference type="InterPro" id="IPR043128">
    <property type="entry name" value="Rev_trsase/Diguanyl_cyclase"/>
</dbReference>
<dbReference type="RefSeq" id="WP_149299497.1">
    <property type="nucleotide sequence ID" value="NZ_CP043473.1"/>
</dbReference>
<dbReference type="FunFam" id="3.30.70.270:FF:000001">
    <property type="entry name" value="Diguanylate cyclase domain protein"/>
    <property type="match status" value="1"/>
</dbReference>
<protein>
    <recommendedName>
        <fullName evidence="1">diguanylate cyclase</fullName>
        <ecNumber evidence="1">2.7.7.65</ecNumber>
    </recommendedName>
</protein>
<evidence type="ECO:0000259" key="4">
    <source>
        <dbReference type="PROSITE" id="PS50887"/>
    </source>
</evidence>
<dbReference type="GO" id="GO:0052621">
    <property type="term" value="F:diguanylate cyclase activity"/>
    <property type="evidence" value="ECO:0007669"/>
    <property type="project" value="UniProtKB-EC"/>
</dbReference>
<feature type="transmembrane region" description="Helical" evidence="3">
    <location>
        <begin position="12"/>
        <end position="32"/>
    </location>
</feature>
<dbReference type="GO" id="GO:0005886">
    <property type="term" value="C:plasma membrane"/>
    <property type="evidence" value="ECO:0007669"/>
    <property type="project" value="TreeGrafter"/>
</dbReference>
<dbReference type="PANTHER" id="PTHR45138">
    <property type="entry name" value="REGULATORY COMPONENTS OF SENSORY TRANSDUCTION SYSTEM"/>
    <property type="match status" value="1"/>
</dbReference>
<keyword evidence="3" id="KW-0812">Transmembrane</keyword>
<dbReference type="NCBIfam" id="TIGR00254">
    <property type="entry name" value="GGDEF"/>
    <property type="match status" value="1"/>
</dbReference>
<dbReference type="SMART" id="SM00267">
    <property type="entry name" value="GGDEF"/>
    <property type="match status" value="1"/>
</dbReference>
<feature type="transmembrane region" description="Helical" evidence="3">
    <location>
        <begin position="52"/>
        <end position="69"/>
    </location>
</feature>
<comment type="catalytic activity">
    <reaction evidence="2">
        <text>2 GTP = 3',3'-c-di-GMP + 2 diphosphate</text>
        <dbReference type="Rhea" id="RHEA:24898"/>
        <dbReference type="ChEBI" id="CHEBI:33019"/>
        <dbReference type="ChEBI" id="CHEBI:37565"/>
        <dbReference type="ChEBI" id="CHEBI:58805"/>
        <dbReference type="EC" id="2.7.7.65"/>
    </reaction>
</comment>
<keyword evidence="3" id="KW-0472">Membrane</keyword>
<proteinExistence type="predicted"/>
<dbReference type="InterPro" id="IPR000160">
    <property type="entry name" value="GGDEF_dom"/>
</dbReference>
<feature type="domain" description="GGDEF" evidence="4">
    <location>
        <begin position="116"/>
        <end position="245"/>
    </location>
</feature>
<evidence type="ECO:0000256" key="2">
    <source>
        <dbReference type="ARBA" id="ARBA00034247"/>
    </source>
</evidence>
<organism evidence="5 6">
    <name type="scientific">Chromobacterium paludis</name>
    <dbReference type="NCBI Taxonomy" id="2605945"/>
    <lineage>
        <taxon>Bacteria</taxon>
        <taxon>Pseudomonadati</taxon>
        <taxon>Pseudomonadota</taxon>
        <taxon>Betaproteobacteria</taxon>
        <taxon>Neisseriales</taxon>
        <taxon>Chromobacteriaceae</taxon>
        <taxon>Chromobacterium</taxon>
    </lineage>
</organism>
<dbReference type="InterPro" id="IPR050469">
    <property type="entry name" value="Diguanylate_Cyclase"/>
</dbReference>
<accession>A0A5C1DM18</accession>